<sequence>MKLEIDGASPLINDIHGLSVTTISPNSETVLNLNLICSIVNFALAILFFIFLISCNSIAYVLAFDSFRVNFASTIFLK</sequence>
<gene>
    <name evidence="2" type="ORF">METZ01_LOCUS282860</name>
</gene>
<feature type="transmembrane region" description="Helical" evidence="1">
    <location>
        <begin position="39"/>
        <end position="63"/>
    </location>
</feature>
<evidence type="ECO:0000256" key="1">
    <source>
        <dbReference type="SAM" id="Phobius"/>
    </source>
</evidence>
<reference evidence="2" key="1">
    <citation type="submission" date="2018-05" db="EMBL/GenBank/DDBJ databases">
        <authorList>
            <person name="Lanie J.A."/>
            <person name="Ng W.-L."/>
            <person name="Kazmierczak K.M."/>
            <person name="Andrzejewski T.M."/>
            <person name="Davidsen T.M."/>
            <person name="Wayne K.J."/>
            <person name="Tettelin H."/>
            <person name="Glass J.I."/>
            <person name="Rusch D."/>
            <person name="Podicherti R."/>
            <person name="Tsui H.-C.T."/>
            <person name="Winkler M.E."/>
        </authorList>
    </citation>
    <scope>NUCLEOTIDE SEQUENCE</scope>
</reference>
<dbReference type="AlphaFoldDB" id="A0A382KZT5"/>
<keyword evidence="1" id="KW-0472">Membrane</keyword>
<organism evidence="2">
    <name type="scientific">marine metagenome</name>
    <dbReference type="NCBI Taxonomy" id="408172"/>
    <lineage>
        <taxon>unclassified sequences</taxon>
        <taxon>metagenomes</taxon>
        <taxon>ecological metagenomes</taxon>
    </lineage>
</organism>
<dbReference type="EMBL" id="UINC01083879">
    <property type="protein sequence ID" value="SVC30006.1"/>
    <property type="molecule type" value="Genomic_DNA"/>
</dbReference>
<accession>A0A382KZT5</accession>
<name>A0A382KZT5_9ZZZZ</name>
<feature type="non-terminal residue" evidence="2">
    <location>
        <position position="78"/>
    </location>
</feature>
<protein>
    <submittedName>
        <fullName evidence="2">Uncharacterized protein</fullName>
    </submittedName>
</protein>
<evidence type="ECO:0000313" key="2">
    <source>
        <dbReference type="EMBL" id="SVC30006.1"/>
    </source>
</evidence>
<keyword evidence="1" id="KW-1133">Transmembrane helix</keyword>
<keyword evidence="1" id="KW-0812">Transmembrane</keyword>
<proteinExistence type="predicted"/>